<protein>
    <submittedName>
        <fullName evidence="2">Uncharacterized protein</fullName>
    </submittedName>
</protein>
<proteinExistence type="predicted"/>
<dbReference type="AlphaFoldDB" id="A0AAN7QSU7"/>
<accession>A0AAN7QSU7</accession>
<evidence type="ECO:0000313" key="3">
    <source>
        <dbReference type="Proteomes" id="UP001346149"/>
    </source>
</evidence>
<comment type="caution">
    <text evidence="2">The sequence shown here is derived from an EMBL/GenBank/DDBJ whole genome shotgun (WGS) entry which is preliminary data.</text>
</comment>
<organism evidence="2 3">
    <name type="scientific">Trapa natans</name>
    <name type="common">Water chestnut</name>
    <dbReference type="NCBI Taxonomy" id="22666"/>
    <lineage>
        <taxon>Eukaryota</taxon>
        <taxon>Viridiplantae</taxon>
        <taxon>Streptophyta</taxon>
        <taxon>Embryophyta</taxon>
        <taxon>Tracheophyta</taxon>
        <taxon>Spermatophyta</taxon>
        <taxon>Magnoliopsida</taxon>
        <taxon>eudicotyledons</taxon>
        <taxon>Gunneridae</taxon>
        <taxon>Pentapetalae</taxon>
        <taxon>rosids</taxon>
        <taxon>malvids</taxon>
        <taxon>Myrtales</taxon>
        <taxon>Lythraceae</taxon>
        <taxon>Trapa</taxon>
    </lineage>
</organism>
<keyword evidence="3" id="KW-1185">Reference proteome</keyword>
<evidence type="ECO:0000256" key="1">
    <source>
        <dbReference type="SAM" id="MobiDB-lite"/>
    </source>
</evidence>
<sequence>MAWIFWRSFAGDLSRQGAFNRSKMTFAGLKSVENAHDDSVWAAAWVAETDARPALLLTGSLTRRDRADVAARRSGARTNQHPPPSTASLGFSMWIPTPPSPLSRLLLRRSGNCSSTPRWWQCFSQALGHLHLAADCDPSNPLP</sequence>
<name>A0AAN7QSU7_TRANT</name>
<dbReference type="EMBL" id="JAXQNO010000019">
    <property type="protein sequence ID" value="KAK4774290.1"/>
    <property type="molecule type" value="Genomic_DNA"/>
</dbReference>
<gene>
    <name evidence="2" type="ORF">SAY86_009225</name>
</gene>
<dbReference type="Proteomes" id="UP001346149">
    <property type="component" value="Unassembled WGS sequence"/>
</dbReference>
<reference evidence="2 3" key="1">
    <citation type="journal article" date="2023" name="Hortic Res">
        <title>Pangenome of water caltrop reveals structural variations and asymmetric subgenome divergence after allopolyploidization.</title>
        <authorList>
            <person name="Zhang X."/>
            <person name="Chen Y."/>
            <person name="Wang L."/>
            <person name="Yuan Y."/>
            <person name="Fang M."/>
            <person name="Shi L."/>
            <person name="Lu R."/>
            <person name="Comes H.P."/>
            <person name="Ma Y."/>
            <person name="Chen Y."/>
            <person name="Huang G."/>
            <person name="Zhou Y."/>
            <person name="Zheng Z."/>
            <person name="Qiu Y."/>
        </authorList>
    </citation>
    <scope>NUCLEOTIDE SEQUENCE [LARGE SCALE GENOMIC DNA]</scope>
    <source>
        <strain evidence="2">F231</strain>
    </source>
</reference>
<evidence type="ECO:0000313" key="2">
    <source>
        <dbReference type="EMBL" id="KAK4774290.1"/>
    </source>
</evidence>
<feature type="region of interest" description="Disordered" evidence="1">
    <location>
        <begin position="69"/>
        <end position="90"/>
    </location>
</feature>